<sequence length="322" mass="36150">MNRGAKRGLFQSPFSSAKKDQSKAKKARDLMDAAEVAGDDATGGLREGEKNERGKLQFDVAAIHETVLSRVNDTLSGFKGKDKSGDFDNPLIRQLIPALATAVSVAVGEVMRGIVRDLDERFSQPERVTNDKLLASVTRLTYENDLLQQYTRRESVRVYGIKQDEDETEEQVERKVMDIFTKCGVDVKLDDTAAIHRVGKLKNGSRPVLVKFMSRRKRREVMEKKKQLKGEEGCERIYINDDLTPLRARLLGYVQRLDGVERAWTVDGRVYCLKKLPEGHAATSGGQRKPIVIETPDDLFDRLDVESVDFVSLGLSHLVADN</sequence>
<name>A0ABD0LR66_9CAEN</name>
<proteinExistence type="predicted"/>
<evidence type="ECO:0000313" key="2">
    <source>
        <dbReference type="EMBL" id="KAK7501735.1"/>
    </source>
</evidence>
<organism evidence="2 3">
    <name type="scientific">Batillaria attramentaria</name>
    <dbReference type="NCBI Taxonomy" id="370345"/>
    <lineage>
        <taxon>Eukaryota</taxon>
        <taxon>Metazoa</taxon>
        <taxon>Spiralia</taxon>
        <taxon>Lophotrochozoa</taxon>
        <taxon>Mollusca</taxon>
        <taxon>Gastropoda</taxon>
        <taxon>Caenogastropoda</taxon>
        <taxon>Sorbeoconcha</taxon>
        <taxon>Cerithioidea</taxon>
        <taxon>Batillariidae</taxon>
        <taxon>Batillaria</taxon>
    </lineage>
</organism>
<dbReference type="Gene3D" id="3.30.70.1820">
    <property type="entry name" value="L1 transposable element, RRM domain"/>
    <property type="match status" value="1"/>
</dbReference>
<dbReference type="EMBL" id="JACVVK020000030">
    <property type="protein sequence ID" value="KAK7501735.1"/>
    <property type="molecule type" value="Genomic_DNA"/>
</dbReference>
<comment type="caution">
    <text evidence="2">The sequence shown here is derived from an EMBL/GenBank/DDBJ whole genome shotgun (WGS) entry which is preliminary data.</text>
</comment>
<keyword evidence="3" id="KW-1185">Reference proteome</keyword>
<gene>
    <name evidence="2" type="ORF">BaRGS_00007166</name>
</gene>
<reference evidence="2 3" key="1">
    <citation type="journal article" date="2023" name="Sci. Data">
        <title>Genome assembly of the Korean intertidal mud-creeper Batillaria attramentaria.</title>
        <authorList>
            <person name="Patra A.K."/>
            <person name="Ho P.T."/>
            <person name="Jun S."/>
            <person name="Lee S.J."/>
            <person name="Kim Y."/>
            <person name="Won Y.J."/>
        </authorList>
    </citation>
    <scope>NUCLEOTIDE SEQUENCE [LARGE SCALE GENOMIC DNA]</scope>
    <source>
        <strain evidence="2">Wonlab-2016</strain>
    </source>
</reference>
<dbReference type="AlphaFoldDB" id="A0ABD0LR66"/>
<feature type="compositionally biased region" description="Basic and acidic residues" evidence="1">
    <location>
        <begin position="17"/>
        <end position="31"/>
    </location>
</feature>
<protein>
    <submittedName>
        <fullName evidence="2">Uncharacterized protein</fullName>
    </submittedName>
</protein>
<accession>A0ABD0LR66</accession>
<evidence type="ECO:0000256" key="1">
    <source>
        <dbReference type="SAM" id="MobiDB-lite"/>
    </source>
</evidence>
<evidence type="ECO:0000313" key="3">
    <source>
        <dbReference type="Proteomes" id="UP001519460"/>
    </source>
</evidence>
<dbReference type="Proteomes" id="UP001519460">
    <property type="component" value="Unassembled WGS sequence"/>
</dbReference>
<feature type="region of interest" description="Disordered" evidence="1">
    <location>
        <begin position="1"/>
        <end position="50"/>
    </location>
</feature>